<dbReference type="STRING" id="557598.LHK_01133"/>
<dbReference type="EMBL" id="CP001154">
    <property type="protein sequence ID" value="ACO74125.1"/>
    <property type="molecule type" value="Genomic_DNA"/>
</dbReference>
<protein>
    <submittedName>
        <fullName evidence="1">Uncharacterized protein</fullName>
    </submittedName>
</protein>
<evidence type="ECO:0000313" key="1">
    <source>
        <dbReference type="EMBL" id="ACO74125.1"/>
    </source>
</evidence>
<dbReference type="RefSeq" id="WP_012696615.1">
    <property type="nucleotide sequence ID" value="NC_012559.1"/>
</dbReference>
<organism evidence="1 2">
    <name type="scientific">Laribacter hongkongensis (strain HLHK9)</name>
    <dbReference type="NCBI Taxonomy" id="557598"/>
    <lineage>
        <taxon>Bacteria</taxon>
        <taxon>Pseudomonadati</taxon>
        <taxon>Pseudomonadota</taxon>
        <taxon>Betaproteobacteria</taxon>
        <taxon>Neisseriales</taxon>
        <taxon>Aquaspirillaceae</taxon>
        <taxon>Laribacter</taxon>
    </lineage>
</organism>
<dbReference type="eggNOG" id="COG4213">
    <property type="taxonomic scope" value="Bacteria"/>
</dbReference>
<gene>
    <name evidence="1" type="ordered locus">LHK_01133</name>
</gene>
<accession>C1D6L8</accession>
<proteinExistence type="predicted"/>
<dbReference type="HOGENOM" id="CLU_2206708_0_0_4"/>
<dbReference type="AlphaFoldDB" id="C1D6L8"/>
<dbReference type="Proteomes" id="UP000002010">
    <property type="component" value="Chromosome"/>
</dbReference>
<dbReference type="KEGG" id="lhk:LHK_01133"/>
<reference evidence="1 2" key="1">
    <citation type="journal article" date="2009" name="PLoS Genet.">
        <title>The complete genome and proteome of Laribacter hongkongensis reveal potential mechanisms for adaptations to different temperatures and habitats.</title>
        <authorList>
            <person name="Woo P.C."/>
            <person name="Lau S.K."/>
            <person name="Tse H."/>
            <person name="Teng J.L."/>
            <person name="Curreem S.O."/>
            <person name="Tsang A.K."/>
            <person name="Fan R.Y."/>
            <person name="Wong G.K."/>
            <person name="Huang Y."/>
            <person name="Loman N.J."/>
            <person name="Snyder L.A."/>
            <person name="Cai J.J."/>
            <person name="Huang J.D."/>
            <person name="Mak W."/>
            <person name="Pallen M.J."/>
            <person name="Lok S."/>
            <person name="Yuen K.Y."/>
        </authorList>
    </citation>
    <scope>NUCLEOTIDE SEQUENCE [LARGE SCALE GENOMIC DNA]</scope>
    <source>
        <strain evidence="1 2">HLHK9</strain>
    </source>
</reference>
<sequence>MKRSSLARVFVCWLMSVFLWGCSENTAKEKVGISFGVGEAKRWPYEMEIMKGHAKELGLEVDARLNKNEKEKSQKSDCEDLELLFWLLCQEILTMHQVFWIWHIPGT</sequence>
<evidence type="ECO:0000313" key="2">
    <source>
        <dbReference type="Proteomes" id="UP000002010"/>
    </source>
</evidence>
<keyword evidence="2" id="KW-1185">Reference proteome</keyword>
<name>C1D6L8_LARHH</name>